<protein>
    <submittedName>
        <fullName evidence="1">Uncharacterized protein</fullName>
    </submittedName>
</protein>
<reference evidence="2" key="1">
    <citation type="submission" date="2018-02" db="EMBL/GenBank/DDBJ databases">
        <authorList>
            <person name="Hausmann B."/>
        </authorList>
    </citation>
    <scope>NUCLEOTIDE SEQUENCE [LARGE SCALE GENOMIC DNA]</scope>
    <source>
        <strain evidence="2">Peat soil MAG SbF1</strain>
    </source>
</reference>
<proteinExistence type="predicted"/>
<accession>A0A2U3LIE1</accession>
<gene>
    <name evidence="1" type="ORF">SBF1_5140002</name>
</gene>
<sequence>MHLRGLWELVRARNIVPLQGILGLIAEREWLWDLEVIG</sequence>
<evidence type="ECO:0000313" key="2">
    <source>
        <dbReference type="Proteomes" id="UP000238916"/>
    </source>
</evidence>
<name>A0A2U3LIE1_9FIRM</name>
<dbReference type="AlphaFoldDB" id="A0A2U3LIE1"/>
<organism evidence="1 2">
    <name type="scientific">Candidatus Desulfosporosinus infrequens</name>
    <dbReference type="NCBI Taxonomy" id="2043169"/>
    <lineage>
        <taxon>Bacteria</taxon>
        <taxon>Bacillati</taxon>
        <taxon>Bacillota</taxon>
        <taxon>Clostridia</taxon>
        <taxon>Eubacteriales</taxon>
        <taxon>Desulfitobacteriaceae</taxon>
        <taxon>Desulfosporosinus</taxon>
    </lineage>
</organism>
<evidence type="ECO:0000313" key="1">
    <source>
        <dbReference type="EMBL" id="SPF51586.1"/>
    </source>
</evidence>
<dbReference type="Proteomes" id="UP000238916">
    <property type="component" value="Unassembled WGS sequence"/>
</dbReference>
<dbReference type="EMBL" id="OMOF01000462">
    <property type="protein sequence ID" value="SPF51586.1"/>
    <property type="molecule type" value="Genomic_DNA"/>
</dbReference>